<dbReference type="EC" id="1.-.-.-" evidence="7"/>
<dbReference type="OrthoDB" id="66881at2759"/>
<evidence type="ECO:0000256" key="3">
    <source>
        <dbReference type="ARBA" id="ARBA00022630"/>
    </source>
</evidence>
<dbReference type="Proteomes" id="UP000267096">
    <property type="component" value="Unassembled WGS sequence"/>
</dbReference>
<keyword evidence="5" id="KW-0521">NADP</keyword>
<dbReference type="EMBL" id="UYRR01010882">
    <property type="protein sequence ID" value="VDK25669.1"/>
    <property type="molecule type" value="Genomic_DNA"/>
</dbReference>
<dbReference type="GO" id="GO:0050660">
    <property type="term" value="F:flavin adenine dinucleotide binding"/>
    <property type="evidence" value="ECO:0007669"/>
    <property type="project" value="InterPro"/>
</dbReference>
<organism evidence="10">
    <name type="scientific">Anisakis simplex</name>
    <name type="common">Herring worm</name>
    <dbReference type="NCBI Taxonomy" id="6269"/>
    <lineage>
        <taxon>Eukaryota</taxon>
        <taxon>Metazoa</taxon>
        <taxon>Ecdysozoa</taxon>
        <taxon>Nematoda</taxon>
        <taxon>Chromadorea</taxon>
        <taxon>Rhabditida</taxon>
        <taxon>Spirurina</taxon>
        <taxon>Ascaridomorpha</taxon>
        <taxon>Ascaridoidea</taxon>
        <taxon>Anisakidae</taxon>
        <taxon>Anisakis</taxon>
        <taxon>Anisakis simplex complex</taxon>
    </lineage>
</organism>
<dbReference type="GO" id="GO:0004499">
    <property type="term" value="F:N,N-dimethylaniline monooxygenase activity"/>
    <property type="evidence" value="ECO:0007669"/>
    <property type="project" value="InterPro"/>
</dbReference>
<dbReference type="Pfam" id="PF00743">
    <property type="entry name" value="FMO-like"/>
    <property type="match status" value="1"/>
</dbReference>
<evidence type="ECO:0000313" key="8">
    <source>
        <dbReference type="EMBL" id="VDK25669.1"/>
    </source>
</evidence>
<evidence type="ECO:0000313" key="10">
    <source>
        <dbReference type="WBParaSite" id="ASIM_0000572901-mRNA-1"/>
    </source>
</evidence>
<dbReference type="GO" id="GO:0050661">
    <property type="term" value="F:NADP binding"/>
    <property type="evidence" value="ECO:0007669"/>
    <property type="project" value="InterPro"/>
</dbReference>
<dbReference type="AlphaFoldDB" id="A0A0M3JDP0"/>
<evidence type="ECO:0000313" key="9">
    <source>
        <dbReference type="Proteomes" id="UP000267096"/>
    </source>
</evidence>
<gene>
    <name evidence="8" type="ORF">ASIM_LOCUS5519</name>
</gene>
<reference evidence="8 9" key="2">
    <citation type="submission" date="2018-11" db="EMBL/GenBank/DDBJ databases">
        <authorList>
            <consortium name="Pathogen Informatics"/>
        </authorList>
    </citation>
    <scope>NUCLEOTIDE SEQUENCE [LARGE SCALE GENOMIC DNA]</scope>
</reference>
<protein>
    <recommendedName>
        <fullName evidence="7">Flavin-containing monooxygenase</fullName>
        <ecNumber evidence="7">1.-.-.-</ecNumber>
    </recommendedName>
</protein>
<evidence type="ECO:0000256" key="4">
    <source>
        <dbReference type="ARBA" id="ARBA00022827"/>
    </source>
</evidence>
<keyword evidence="9" id="KW-1185">Reference proteome</keyword>
<name>A0A0M3JDP0_ANISI</name>
<dbReference type="InterPro" id="IPR020946">
    <property type="entry name" value="Flavin_mOase-like"/>
</dbReference>
<comment type="similarity">
    <text evidence="2 7">Belongs to the FMO family.</text>
</comment>
<keyword evidence="4 7" id="KW-0274">FAD</keyword>
<accession>A0A0M3JDP0</accession>
<comment type="cofactor">
    <cofactor evidence="1 7">
        <name>FAD</name>
        <dbReference type="ChEBI" id="CHEBI:57692"/>
    </cofactor>
</comment>
<keyword evidence="7" id="KW-0503">Monooxygenase</keyword>
<evidence type="ECO:0000256" key="6">
    <source>
        <dbReference type="ARBA" id="ARBA00023002"/>
    </source>
</evidence>
<dbReference type="WBParaSite" id="ASIM_0000572901-mRNA-1">
    <property type="protein sequence ID" value="ASIM_0000572901-mRNA-1"/>
    <property type="gene ID" value="ASIM_0000572901"/>
</dbReference>
<reference evidence="10" key="1">
    <citation type="submission" date="2017-02" db="UniProtKB">
        <authorList>
            <consortium name="WormBaseParasite"/>
        </authorList>
    </citation>
    <scope>IDENTIFICATION</scope>
</reference>
<evidence type="ECO:0000256" key="2">
    <source>
        <dbReference type="ARBA" id="ARBA00009183"/>
    </source>
</evidence>
<sequence>MIIGNTKSFSAHATVNDELAGRIQSGTLKIKPNISSFGETNVTFEDGSSVENVDEVGSFLICLVNTPSFQHSILIVSI</sequence>
<dbReference type="FunFam" id="3.50.50.60:FF:000023">
    <property type="entry name" value="Dimethylaniline monooxygenase [N-oxide-forming]"/>
    <property type="match status" value="1"/>
</dbReference>
<keyword evidence="3 7" id="KW-0285">Flavoprotein</keyword>
<evidence type="ECO:0000256" key="5">
    <source>
        <dbReference type="ARBA" id="ARBA00022857"/>
    </source>
</evidence>
<evidence type="ECO:0000256" key="1">
    <source>
        <dbReference type="ARBA" id="ARBA00001974"/>
    </source>
</evidence>
<keyword evidence="6 7" id="KW-0560">Oxidoreductase</keyword>
<evidence type="ECO:0000256" key="7">
    <source>
        <dbReference type="RuleBase" id="RU361177"/>
    </source>
</evidence>
<proteinExistence type="inferred from homology"/>